<evidence type="ECO:0000313" key="1">
    <source>
        <dbReference type="EMBL" id="KDR82734.1"/>
    </source>
</evidence>
<accession>A0A067TS38</accession>
<evidence type="ECO:0000313" key="2">
    <source>
        <dbReference type="Proteomes" id="UP000027222"/>
    </source>
</evidence>
<name>A0A067TS38_GALM3</name>
<dbReference type="Gene3D" id="1.20.5.170">
    <property type="match status" value="1"/>
</dbReference>
<gene>
    <name evidence="1" type="ORF">GALMADRAFT_238238</name>
</gene>
<keyword evidence="2" id="KW-1185">Reference proteome</keyword>
<proteinExistence type="predicted"/>
<sequence length="104" mass="11791">MQYNDYSLEERPPWGVVSPKDGGDLGLVRDTLRKEQVIKDILAAQEDLKGTNLIQSSNRITVNLFPVMLAKVQTVQKEVEKLASGNETLQMYIDNLTVQMAKRR</sequence>
<dbReference type="EMBL" id="KL142369">
    <property type="protein sequence ID" value="KDR82734.1"/>
    <property type="molecule type" value="Genomic_DNA"/>
</dbReference>
<dbReference type="Proteomes" id="UP000027222">
    <property type="component" value="Unassembled WGS sequence"/>
</dbReference>
<dbReference type="STRING" id="685588.A0A067TS38"/>
<evidence type="ECO:0008006" key="3">
    <source>
        <dbReference type="Google" id="ProtNLM"/>
    </source>
</evidence>
<protein>
    <recommendedName>
        <fullName evidence="3">REM-1 domain-containing protein</fullName>
    </recommendedName>
</protein>
<organism evidence="1 2">
    <name type="scientific">Galerina marginata (strain CBS 339.88)</name>
    <dbReference type="NCBI Taxonomy" id="685588"/>
    <lineage>
        <taxon>Eukaryota</taxon>
        <taxon>Fungi</taxon>
        <taxon>Dikarya</taxon>
        <taxon>Basidiomycota</taxon>
        <taxon>Agaricomycotina</taxon>
        <taxon>Agaricomycetes</taxon>
        <taxon>Agaricomycetidae</taxon>
        <taxon>Agaricales</taxon>
        <taxon>Agaricineae</taxon>
        <taxon>Strophariaceae</taxon>
        <taxon>Galerina</taxon>
    </lineage>
</organism>
<dbReference type="OrthoDB" id="2163284at2759"/>
<reference evidence="2" key="1">
    <citation type="journal article" date="2014" name="Proc. Natl. Acad. Sci. U.S.A.">
        <title>Extensive sampling of basidiomycete genomes demonstrates inadequacy of the white-rot/brown-rot paradigm for wood decay fungi.</title>
        <authorList>
            <person name="Riley R."/>
            <person name="Salamov A.A."/>
            <person name="Brown D.W."/>
            <person name="Nagy L.G."/>
            <person name="Floudas D."/>
            <person name="Held B.W."/>
            <person name="Levasseur A."/>
            <person name="Lombard V."/>
            <person name="Morin E."/>
            <person name="Otillar R."/>
            <person name="Lindquist E.A."/>
            <person name="Sun H."/>
            <person name="LaButti K.M."/>
            <person name="Schmutz J."/>
            <person name="Jabbour D."/>
            <person name="Luo H."/>
            <person name="Baker S.E."/>
            <person name="Pisabarro A.G."/>
            <person name="Walton J.D."/>
            <person name="Blanchette R.A."/>
            <person name="Henrissat B."/>
            <person name="Martin F."/>
            <person name="Cullen D."/>
            <person name="Hibbett D.S."/>
            <person name="Grigoriev I.V."/>
        </authorList>
    </citation>
    <scope>NUCLEOTIDE SEQUENCE [LARGE SCALE GENOMIC DNA]</scope>
    <source>
        <strain evidence="2">CBS 339.88</strain>
    </source>
</reference>
<dbReference type="AlphaFoldDB" id="A0A067TS38"/>
<dbReference type="HOGENOM" id="CLU_183929_1_0_1"/>